<dbReference type="InterPro" id="IPR011047">
    <property type="entry name" value="Quinoprotein_ADH-like_sf"/>
</dbReference>
<keyword evidence="9" id="KW-1185">Reference proteome</keyword>
<dbReference type="InterPro" id="IPR036322">
    <property type="entry name" value="WD40_repeat_dom_sf"/>
</dbReference>
<dbReference type="PROSITE" id="PS00678">
    <property type="entry name" value="WD_REPEATS_1"/>
    <property type="match status" value="1"/>
</dbReference>
<dbReference type="PROSITE" id="PS50294">
    <property type="entry name" value="WD_REPEATS_REGION"/>
    <property type="match status" value="1"/>
</dbReference>
<keyword evidence="5" id="KW-0175">Coiled coil</keyword>
<keyword evidence="3" id="KW-0677">Repeat</keyword>
<dbReference type="Pfam" id="PF23123">
    <property type="entry name" value="WDR72_alpha-sol"/>
    <property type="match status" value="1"/>
</dbReference>
<dbReference type="GeneTree" id="ENSGT00940000155301"/>
<evidence type="ECO:0000313" key="9">
    <source>
        <dbReference type="Proteomes" id="UP000001038"/>
    </source>
</evidence>
<feature type="repeat" description="WD" evidence="4">
    <location>
        <begin position="454"/>
        <end position="501"/>
    </location>
</feature>
<reference evidence="8" key="3">
    <citation type="submission" date="2025-09" db="UniProtKB">
        <authorList>
            <consortium name="Ensembl"/>
        </authorList>
    </citation>
    <scope>IDENTIFICATION</scope>
    <source>
        <strain evidence="8">Hd-rR</strain>
    </source>
</reference>
<dbReference type="SUPFAM" id="SSF48371">
    <property type="entry name" value="ARM repeat"/>
    <property type="match status" value="1"/>
</dbReference>
<organism evidence="8 9">
    <name type="scientific">Oryzias latipes</name>
    <name type="common">Japanese rice fish</name>
    <name type="synonym">Japanese killifish</name>
    <dbReference type="NCBI Taxonomy" id="8090"/>
    <lineage>
        <taxon>Eukaryota</taxon>
        <taxon>Metazoa</taxon>
        <taxon>Chordata</taxon>
        <taxon>Craniata</taxon>
        <taxon>Vertebrata</taxon>
        <taxon>Euteleostomi</taxon>
        <taxon>Actinopterygii</taxon>
        <taxon>Neopterygii</taxon>
        <taxon>Teleostei</taxon>
        <taxon>Neoteleostei</taxon>
        <taxon>Acanthomorphata</taxon>
        <taxon>Ovalentaria</taxon>
        <taxon>Atherinomorphae</taxon>
        <taxon>Beloniformes</taxon>
        <taxon>Adrianichthyidae</taxon>
        <taxon>Oryziinae</taxon>
        <taxon>Oryzias</taxon>
    </lineage>
</organism>
<dbReference type="SUPFAM" id="SSF50998">
    <property type="entry name" value="Quinoprotein alcohol dehydrogenase-like"/>
    <property type="match status" value="1"/>
</dbReference>
<keyword evidence="2 4" id="KW-0853">WD repeat</keyword>
<dbReference type="InterPro" id="IPR049916">
    <property type="entry name" value="WDR72-like"/>
</dbReference>
<dbReference type="Gene3D" id="2.130.10.10">
    <property type="entry name" value="YVTN repeat-like/Quinoprotein amine dehydrogenase"/>
    <property type="match status" value="3"/>
</dbReference>
<feature type="domain" description="WDR72-like alpha-solenoid" evidence="7">
    <location>
        <begin position="927"/>
        <end position="962"/>
    </location>
</feature>
<gene>
    <name evidence="8" type="primary">WDR7</name>
</gene>
<dbReference type="HOGENOM" id="CLU_004362_1_0_1"/>
<reference evidence="8 9" key="1">
    <citation type="journal article" date="2007" name="Nature">
        <title>The medaka draft genome and insights into vertebrate genome evolution.</title>
        <authorList>
            <person name="Kasahara M."/>
            <person name="Naruse K."/>
            <person name="Sasaki S."/>
            <person name="Nakatani Y."/>
            <person name="Qu W."/>
            <person name="Ahsan B."/>
            <person name="Yamada T."/>
            <person name="Nagayasu Y."/>
            <person name="Doi K."/>
            <person name="Kasai Y."/>
            <person name="Jindo T."/>
            <person name="Kobayashi D."/>
            <person name="Shimada A."/>
            <person name="Toyoda A."/>
            <person name="Kuroki Y."/>
            <person name="Fujiyama A."/>
            <person name="Sasaki T."/>
            <person name="Shimizu A."/>
            <person name="Asakawa S."/>
            <person name="Shimizu N."/>
            <person name="Hashimoto S."/>
            <person name="Yang J."/>
            <person name="Lee Y."/>
            <person name="Matsushima K."/>
            <person name="Sugano S."/>
            <person name="Sakaizumi M."/>
            <person name="Narita T."/>
            <person name="Ohishi K."/>
            <person name="Haga S."/>
            <person name="Ohta F."/>
            <person name="Nomoto H."/>
            <person name="Nogata K."/>
            <person name="Morishita T."/>
            <person name="Endo T."/>
            <person name="Shin-I T."/>
            <person name="Takeda H."/>
            <person name="Morishita S."/>
            <person name="Kohara Y."/>
        </authorList>
    </citation>
    <scope>NUCLEOTIDE SEQUENCE [LARGE SCALE GENOMIC DNA]</scope>
    <source>
        <strain evidence="8 9">Hd-rR</strain>
    </source>
</reference>
<evidence type="ECO:0000259" key="7">
    <source>
        <dbReference type="Pfam" id="PF23123"/>
    </source>
</evidence>
<dbReference type="SMART" id="SM00320">
    <property type="entry name" value="WD40"/>
    <property type="match status" value="7"/>
</dbReference>
<dbReference type="InterPro" id="IPR001680">
    <property type="entry name" value="WD40_rpt"/>
</dbReference>
<evidence type="ECO:0000256" key="4">
    <source>
        <dbReference type="PROSITE-ProRule" id="PRU00221"/>
    </source>
</evidence>
<dbReference type="InterPro" id="IPR016024">
    <property type="entry name" value="ARM-type_fold"/>
</dbReference>
<feature type="repeat" description="WD" evidence="4">
    <location>
        <begin position="60"/>
        <end position="104"/>
    </location>
</feature>
<dbReference type="SUPFAM" id="SSF50978">
    <property type="entry name" value="WD40 repeat-like"/>
    <property type="match status" value="1"/>
</dbReference>
<reference evidence="8" key="2">
    <citation type="submission" date="2025-08" db="UniProtKB">
        <authorList>
            <consortium name="Ensembl"/>
        </authorList>
    </citation>
    <scope>IDENTIFICATION</scope>
    <source>
        <strain evidence="8">Hd-rR</strain>
    </source>
</reference>
<evidence type="ECO:0000256" key="3">
    <source>
        <dbReference type="ARBA" id="ARBA00022737"/>
    </source>
</evidence>
<dbReference type="InterPro" id="IPR057848">
    <property type="entry name" value="WDR72_alpha-sol"/>
</dbReference>
<keyword evidence="1" id="KW-0597">Phosphoprotein</keyword>
<sequence length="1405" mass="154778">MSGNNLVLPIVLWSRTAPTHCISSLLVMDDFSTIVTGCHDGQICLWDMTPELQICPRAMLFGHTASITCLSKASASSDKQYIVSASESGEMCLWDVNDGRCIEFTKLACAHTGIQFYQFTIGTEKEGRLLCNGHYPEILVVDATSLEVLYSLVSKICPDWISSMSIIRSHRTQEDTVVAVSVTGILKVWIITAEVSKMQDLDPVFEEESKPIHCQGCQSISFCSFTQSSLLVVCSKYWRVFDAGDYSLLCSVASENDQSWTGGEFVAADRVIIWTEDGCSCIYKLPASCLSASEHFRRDIGKTKEGSIPPLIYKIAERADKQLLICPPVTRFFFGRREPFHKLLIQGDSAGRLSLWSVPDATPKLQVSSTISLQEAFDKLKPVSAGIIDQLSVLPGKEEPIKVTASVYIPSQGRLVCGREDGSIILVPATQTAIVQLLQGEHMLRRGWPPHRTLRGHRNKVTCVLYPYQVSARYDQRSLVSGGVDFSVIVWDIFTGEMKHIFCVHGGEITQLIVPPENCSTRVQHCVCSVASDHSVGLLSLRERKCIMLASRHLFPIQVIKWRPADDYLVVGCSDGSVYVWQMDTGALDRCVMGITAVEILNACDELAPATVDALSHPAVNLKQAMTRRSLAALKNMAQHKLQTLATNLLAADNADKGNLPKYSHNSLVVQAMKTNVTDPDMHVLFFDVEAMIIQLLTEEAQRPNPTLVSPETLQKSQAGADKGGSFLANKIFKQVKETMKETIKEHLLDEDDEEEEEMRRREEKSKSLSLLEYNLTMDTAKLFMSCLHAWGLNEQLDGICLERLGMLRPHCPISFGLISRGGHMSLMLPTFKSLLRQLSLATGRKLTLSDIVGKGAYGLSRAVTTQHLLSVISLANTLMEAPTLSLTFSERVHVRWSQLAAMHCVMLPDLLGLDKFRPPLLEMLARRWQDRCLEVREAAQALLLAELRRVGQSGRKDTIDMWAPYLPQYVDAVSSPGTTTEPSPAAPPPPEAQPIEAKAPEEEIDVTDDDITAGCLSNLPPNAKKISNSYEERRKQATAIVLLGVIGAEFGAEIEPPKGSGRARPGGLVPEGFGPTSGASSNYSLARHTCKALTFLLLQPPSPKLPAHSTIRRTAIDLIGRGFTVWEPYMDVSAVLMGLLELCADAEKQLGNVSMGLPLNPPADSARSARHALSLIATARPPAFITTIAREVHRHNAAQANSQSQQNVHTTTLARAKAEILRVIDILIEKMPGDVVDLLVEVMDIIMYCIEGSLVKKKGLQECFPAICKFYMVGYCDRSHRIAVGARQGSVALYDVRTGKCQNIHGHKGPITAVSFAPDGRYLATYSNADSHISFWQMNTSLLGQIGMLNSAPQLRCIKTYQVPPVQPASPGSQNHLKLARLIWTSNRNVILMAHDGKEHRFMV</sequence>
<dbReference type="Proteomes" id="UP000001038">
    <property type="component" value="Chromosome 12"/>
</dbReference>
<dbReference type="eggNOG" id="KOG4155">
    <property type="taxonomic scope" value="Eukaryota"/>
</dbReference>
<accession>H2MJW1</accession>
<proteinExistence type="predicted"/>
<dbReference type="PANTHER" id="PTHR44099:SF3">
    <property type="entry name" value="WD REPEAT-CONTAINING PROTEIN 7"/>
    <property type="match status" value="1"/>
</dbReference>
<feature type="repeat" description="WD" evidence="4">
    <location>
        <begin position="550"/>
        <end position="591"/>
    </location>
</feature>
<evidence type="ECO:0000256" key="1">
    <source>
        <dbReference type="ARBA" id="ARBA00022553"/>
    </source>
</evidence>
<feature type="region of interest" description="Disordered" evidence="6">
    <location>
        <begin position="974"/>
        <end position="995"/>
    </location>
</feature>
<dbReference type="FunFam" id="2.130.10.10:FF:000247">
    <property type="entry name" value="WD repeat-containing protein 72"/>
    <property type="match status" value="1"/>
</dbReference>
<dbReference type="InterPro" id="IPR019775">
    <property type="entry name" value="WD40_repeat_CS"/>
</dbReference>
<evidence type="ECO:0000256" key="6">
    <source>
        <dbReference type="SAM" id="MobiDB-lite"/>
    </source>
</evidence>
<evidence type="ECO:0000256" key="5">
    <source>
        <dbReference type="SAM" id="Coils"/>
    </source>
</evidence>
<evidence type="ECO:0000313" key="8">
    <source>
        <dbReference type="Ensembl" id="ENSORLP00000018962.2"/>
    </source>
</evidence>
<dbReference type="InterPro" id="IPR015943">
    <property type="entry name" value="WD40/YVTN_repeat-like_dom_sf"/>
</dbReference>
<feature type="repeat" description="WD" evidence="4">
    <location>
        <begin position="1305"/>
        <end position="1341"/>
    </location>
</feature>
<feature type="coiled-coil region" evidence="5">
    <location>
        <begin position="737"/>
        <end position="765"/>
    </location>
</feature>
<protein>
    <submittedName>
        <fullName evidence="8">WD repeat domain 7</fullName>
    </submittedName>
</protein>
<evidence type="ECO:0000256" key="2">
    <source>
        <dbReference type="ARBA" id="ARBA00022574"/>
    </source>
</evidence>
<dbReference type="PANTHER" id="PTHR44099">
    <property type="entry name" value="RABCONNECTIN-3B, ISOFORM A"/>
    <property type="match status" value="1"/>
</dbReference>
<dbReference type="Ensembl" id="ENSORLT00000018963.2">
    <property type="protein sequence ID" value="ENSORLP00000018962.2"/>
    <property type="gene ID" value="ENSORLG00000015130.2"/>
</dbReference>
<name>H2MJW1_ORYLA</name>
<dbReference type="Bgee" id="ENSORLG00000015130">
    <property type="expression patterns" value="Expressed in brain and 14 other cell types or tissues"/>
</dbReference>
<dbReference type="PROSITE" id="PS50082">
    <property type="entry name" value="WD_REPEATS_2"/>
    <property type="match status" value="4"/>
</dbReference>
<dbReference type="Pfam" id="PF00400">
    <property type="entry name" value="WD40"/>
    <property type="match status" value="5"/>
</dbReference>